<feature type="region of interest" description="Disordered" evidence="1">
    <location>
        <begin position="1"/>
        <end position="47"/>
    </location>
</feature>
<dbReference type="GeneID" id="70244665"/>
<dbReference type="EMBL" id="JAJTJA010000010">
    <property type="protein sequence ID" value="KAH8692959.1"/>
    <property type="molecule type" value="Genomic_DNA"/>
</dbReference>
<accession>A0AAD4KJB7</accession>
<sequence length="393" mass="44456">MTSPRVTSPKATPPKATPSLASPFESNETTPTRIEQQDTPASTPRKRKFVAEQHRDNVAATAKAFLKSQLLEDIEGLRECIKSLVEAIDGANDPKSSKLSITSMQASEIESMRTVSDIFGFGWDRNGGPQNWDVGQRAISVDKLIDDLITRVLKAPFWNSERCEALCRTPIDLVLFERIEAHHNEMVARRIAVHGEYDVIATSETHLISGRVDYAIGYDPYPFRVKREFESYLVVVEAKTKAKFHSGMPQAIVYMMAASQDRARLRPERIVNVIYGIVSDGYQWQFLRLENGSIITSNTYSMERESDRKKIFSFVDVIITACIEASPHTSPRRTFPLTQMQWPDAIERPIFEILDELQEPSSETDQIWSEIRRSGPNVELVPIRPKGLDDVPS</sequence>
<gene>
    <name evidence="2" type="ORF">BGW36DRAFT_362500</name>
</gene>
<comment type="caution">
    <text evidence="2">The sequence shown here is derived from an EMBL/GenBank/DDBJ whole genome shotgun (WGS) entry which is preliminary data.</text>
</comment>
<dbReference type="RefSeq" id="XP_046068832.1">
    <property type="nucleotide sequence ID" value="XM_046214378.1"/>
</dbReference>
<evidence type="ECO:0000313" key="3">
    <source>
        <dbReference type="Proteomes" id="UP001201262"/>
    </source>
</evidence>
<evidence type="ECO:0000313" key="2">
    <source>
        <dbReference type="EMBL" id="KAH8692959.1"/>
    </source>
</evidence>
<evidence type="ECO:0000256" key="1">
    <source>
        <dbReference type="SAM" id="MobiDB-lite"/>
    </source>
</evidence>
<proteinExistence type="predicted"/>
<organism evidence="2 3">
    <name type="scientific">Talaromyces proteolyticus</name>
    <dbReference type="NCBI Taxonomy" id="1131652"/>
    <lineage>
        <taxon>Eukaryota</taxon>
        <taxon>Fungi</taxon>
        <taxon>Dikarya</taxon>
        <taxon>Ascomycota</taxon>
        <taxon>Pezizomycotina</taxon>
        <taxon>Eurotiomycetes</taxon>
        <taxon>Eurotiomycetidae</taxon>
        <taxon>Eurotiales</taxon>
        <taxon>Trichocomaceae</taxon>
        <taxon>Talaromyces</taxon>
        <taxon>Talaromyces sect. Bacilispori</taxon>
    </lineage>
</organism>
<reference evidence="2" key="1">
    <citation type="submission" date="2021-12" db="EMBL/GenBank/DDBJ databases">
        <title>Convergent genome expansion in fungi linked to evolution of root-endophyte symbiosis.</title>
        <authorList>
            <consortium name="DOE Joint Genome Institute"/>
            <person name="Ke Y.-H."/>
            <person name="Bonito G."/>
            <person name="Liao H.-L."/>
            <person name="Looney B."/>
            <person name="Rojas-Flechas A."/>
            <person name="Nash J."/>
            <person name="Hameed K."/>
            <person name="Schadt C."/>
            <person name="Martin F."/>
            <person name="Crous P.W."/>
            <person name="Miettinen O."/>
            <person name="Magnuson J.K."/>
            <person name="Labbe J."/>
            <person name="Jacobson D."/>
            <person name="Doktycz M.J."/>
            <person name="Veneault-Fourrey C."/>
            <person name="Kuo A."/>
            <person name="Mondo S."/>
            <person name="Calhoun S."/>
            <person name="Riley R."/>
            <person name="Ohm R."/>
            <person name="LaButti K."/>
            <person name="Andreopoulos B."/>
            <person name="Pangilinan J."/>
            <person name="Nolan M."/>
            <person name="Tritt A."/>
            <person name="Clum A."/>
            <person name="Lipzen A."/>
            <person name="Daum C."/>
            <person name="Barry K."/>
            <person name="Grigoriev I.V."/>
            <person name="Vilgalys R."/>
        </authorList>
    </citation>
    <scope>NUCLEOTIDE SEQUENCE</scope>
    <source>
        <strain evidence="2">PMI_201</strain>
    </source>
</reference>
<dbReference type="AlphaFoldDB" id="A0AAD4KJB7"/>
<dbReference type="Proteomes" id="UP001201262">
    <property type="component" value="Unassembled WGS sequence"/>
</dbReference>
<name>A0AAD4KJB7_9EURO</name>
<protein>
    <submittedName>
        <fullName evidence="2">Uncharacterized protein</fullName>
    </submittedName>
</protein>
<feature type="compositionally biased region" description="Polar residues" evidence="1">
    <location>
        <begin position="24"/>
        <end position="42"/>
    </location>
</feature>
<keyword evidence="3" id="KW-1185">Reference proteome</keyword>